<accession>A0A1H2QV87</accession>
<dbReference type="CDD" id="cd00383">
    <property type="entry name" value="trans_reg_C"/>
    <property type="match status" value="1"/>
</dbReference>
<keyword evidence="6" id="KW-0804">Transcription</keyword>
<keyword evidence="3" id="KW-0902">Two-component regulatory system</keyword>
<dbReference type="GO" id="GO:0005829">
    <property type="term" value="C:cytosol"/>
    <property type="evidence" value="ECO:0007669"/>
    <property type="project" value="TreeGrafter"/>
</dbReference>
<evidence type="ECO:0000256" key="6">
    <source>
        <dbReference type="ARBA" id="ARBA00023163"/>
    </source>
</evidence>
<dbReference type="GO" id="GO:0000156">
    <property type="term" value="F:phosphorelay response regulator activity"/>
    <property type="evidence" value="ECO:0007669"/>
    <property type="project" value="TreeGrafter"/>
</dbReference>
<dbReference type="InterPro" id="IPR001867">
    <property type="entry name" value="OmpR/PhoB-type_DNA-bd"/>
</dbReference>
<dbReference type="Gene3D" id="1.10.10.10">
    <property type="entry name" value="Winged helix-like DNA-binding domain superfamily/Winged helix DNA-binding domain"/>
    <property type="match status" value="1"/>
</dbReference>
<dbReference type="InterPro" id="IPR036388">
    <property type="entry name" value="WH-like_DNA-bd_sf"/>
</dbReference>
<evidence type="ECO:0000313" key="11">
    <source>
        <dbReference type="EMBL" id="SDW11063.1"/>
    </source>
</evidence>
<dbReference type="CDD" id="cd17574">
    <property type="entry name" value="REC_OmpR"/>
    <property type="match status" value="1"/>
</dbReference>
<feature type="domain" description="Response regulatory" evidence="9">
    <location>
        <begin position="8"/>
        <end position="121"/>
    </location>
</feature>
<keyword evidence="4" id="KW-0805">Transcription regulation</keyword>
<keyword evidence="2 7" id="KW-0597">Phosphoprotein</keyword>
<comment type="subcellular location">
    <subcellularLocation>
        <location evidence="1">Cytoplasm</location>
    </subcellularLocation>
</comment>
<dbReference type="SUPFAM" id="SSF52172">
    <property type="entry name" value="CheY-like"/>
    <property type="match status" value="1"/>
</dbReference>
<evidence type="ECO:0000256" key="8">
    <source>
        <dbReference type="PROSITE-ProRule" id="PRU01091"/>
    </source>
</evidence>
<dbReference type="SMART" id="SM00862">
    <property type="entry name" value="Trans_reg_C"/>
    <property type="match status" value="1"/>
</dbReference>
<dbReference type="Proteomes" id="UP000199488">
    <property type="component" value="Unassembled WGS sequence"/>
</dbReference>
<dbReference type="InterPro" id="IPR011006">
    <property type="entry name" value="CheY-like_superfamily"/>
</dbReference>
<keyword evidence="12" id="KW-1185">Reference proteome</keyword>
<evidence type="ECO:0000259" key="9">
    <source>
        <dbReference type="PROSITE" id="PS50110"/>
    </source>
</evidence>
<dbReference type="InterPro" id="IPR001789">
    <property type="entry name" value="Sig_transdc_resp-reg_receiver"/>
</dbReference>
<dbReference type="InterPro" id="IPR016032">
    <property type="entry name" value="Sig_transdc_resp-reg_C-effctor"/>
</dbReference>
<gene>
    <name evidence="11" type="ORF">SAMN05421781_0479</name>
</gene>
<proteinExistence type="predicted"/>
<dbReference type="FunFam" id="3.40.50.2300:FF:000001">
    <property type="entry name" value="DNA-binding response regulator PhoB"/>
    <property type="match status" value="1"/>
</dbReference>
<evidence type="ECO:0000256" key="7">
    <source>
        <dbReference type="PROSITE-ProRule" id="PRU00169"/>
    </source>
</evidence>
<dbReference type="SUPFAM" id="SSF46894">
    <property type="entry name" value="C-terminal effector domain of the bipartite response regulators"/>
    <property type="match status" value="1"/>
</dbReference>
<organism evidence="11 12">
    <name type="scientific">Marinococcus luteus</name>
    <dbReference type="NCBI Taxonomy" id="1122204"/>
    <lineage>
        <taxon>Bacteria</taxon>
        <taxon>Bacillati</taxon>
        <taxon>Bacillota</taxon>
        <taxon>Bacilli</taxon>
        <taxon>Bacillales</taxon>
        <taxon>Bacillaceae</taxon>
        <taxon>Marinococcus</taxon>
    </lineage>
</organism>
<evidence type="ECO:0000256" key="2">
    <source>
        <dbReference type="ARBA" id="ARBA00022553"/>
    </source>
</evidence>
<dbReference type="Gene3D" id="6.10.250.690">
    <property type="match status" value="1"/>
</dbReference>
<evidence type="ECO:0000256" key="5">
    <source>
        <dbReference type="ARBA" id="ARBA00023125"/>
    </source>
</evidence>
<sequence length="234" mass="26923">MKPKETYHILVVDDEFPMRQMLRIYLQHGGYQVTEAAGGAEALNQWRKQSYDLVILDLMMPGTDGWTVCETIRSSSAVPILMLTARAGLEDRVEGLELGADDYLAKPFEAKELLARVQALLRRSYDFPVSYEPSQEIERGALRVNPEKRSVYVSEEEVVLTPKEFELLHTLIAKPGRVFSRELLLQQIWGMDYMGDVRTVDTHMKNLRLKLNAFYHEKNPVHTVWGVGYKFEES</sequence>
<dbReference type="Pfam" id="PF00486">
    <property type="entry name" value="Trans_reg_C"/>
    <property type="match status" value="1"/>
</dbReference>
<dbReference type="AlphaFoldDB" id="A0A1H2QV87"/>
<dbReference type="EMBL" id="FNNC01000001">
    <property type="protein sequence ID" value="SDW11063.1"/>
    <property type="molecule type" value="Genomic_DNA"/>
</dbReference>
<dbReference type="InterPro" id="IPR039420">
    <property type="entry name" value="WalR-like"/>
</dbReference>
<dbReference type="Pfam" id="PF00072">
    <property type="entry name" value="Response_reg"/>
    <property type="match status" value="1"/>
</dbReference>
<evidence type="ECO:0000256" key="3">
    <source>
        <dbReference type="ARBA" id="ARBA00023012"/>
    </source>
</evidence>
<reference evidence="11 12" key="1">
    <citation type="submission" date="2016-10" db="EMBL/GenBank/DDBJ databases">
        <authorList>
            <person name="de Groot N.N."/>
        </authorList>
    </citation>
    <scope>NUCLEOTIDE SEQUENCE [LARGE SCALE GENOMIC DNA]</scope>
    <source>
        <strain evidence="11 12">DSM 23126</strain>
    </source>
</reference>
<dbReference type="GO" id="GO:0032993">
    <property type="term" value="C:protein-DNA complex"/>
    <property type="evidence" value="ECO:0007669"/>
    <property type="project" value="TreeGrafter"/>
</dbReference>
<dbReference type="SMART" id="SM00448">
    <property type="entry name" value="REC"/>
    <property type="match status" value="1"/>
</dbReference>
<dbReference type="STRING" id="1122204.SAMN05421781_0479"/>
<evidence type="ECO:0000256" key="4">
    <source>
        <dbReference type="ARBA" id="ARBA00023015"/>
    </source>
</evidence>
<dbReference type="GO" id="GO:0000976">
    <property type="term" value="F:transcription cis-regulatory region binding"/>
    <property type="evidence" value="ECO:0007669"/>
    <property type="project" value="TreeGrafter"/>
</dbReference>
<feature type="domain" description="OmpR/PhoB-type" evidence="10">
    <location>
        <begin position="134"/>
        <end position="233"/>
    </location>
</feature>
<dbReference type="Gene3D" id="3.40.50.2300">
    <property type="match status" value="1"/>
</dbReference>
<dbReference type="PANTHER" id="PTHR48111">
    <property type="entry name" value="REGULATOR OF RPOS"/>
    <property type="match status" value="1"/>
</dbReference>
<dbReference type="OrthoDB" id="9790442at2"/>
<feature type="modified residue" description="4-aspartylphosphate" evidence="7">
    <location>
        <position position="57"/>
    </location>
</feature>
<protein>
    <submittedName>
        <fullName evidence="11">DNA-binding response regulator, OmpR family, contains REC and winged-helix (WHTH) domain</fullName>
    </submittedName>
</protein>
<keyword evidence="5 8" id="KW-0238">DNA-binding</keyword>
<dbReference type="FunFam" id="1.10.10.10:FF:000018">
    <property type="entry name" value="DNA-binding response regulator ResD"/>
    <property type="match status" value="1"/>
</dbReference>
<evidence type="ECO:0000313" key="12">
    <source>
        <dbReference type="Proteomes" id="UP000199488"/>
    </source>
</evidence>
<evidence type="ECO:0000256" key="1">
    <source>
        <dbReference type="ARBA" id="ARBA00004496"/>
    </source>
</evidence>
<dbReference type="RefSeq" id="WP_091610652.1">
    <property type="nucleotide sequence ID" value="NZ_FNNC01000001.1"/>
</dbReference>
<dbReference type="PANTHER" id="PTHR48111:SF1">
    <property type="entry name" value="TWO-COMPONENT RESPONSE REGULATOR ORR33"/>
    <property type="match status" value="1"/>
</dbReference>
<name>A0A1H2QV87_9BACI</name>
<evidence type="ECO:0000259" key="10">
    <source>
        <dbReference type="PROSITE" id="PS51755"/>
    </source>
</evidence>
<feature type="DNA-binding region" description="OmpR/PhoB-type" evidence="8">
    <location>
        <begin position="134"/>
        <end position="233"/>
    </location>
</feature>
<dbReference type="PROSITE" id="PS51755">
    <property type="entry name" value="OMPR_PHOB"/>
    <property type="match status" value="1"/>
</dbReference>
<dbReference type="PROSITE" id="PS50110">
    <property type="entry name" value="RESPONSE_REGULATORY"/>
    <property type="match status" value="1"/>
</dbReference>
<dbReference type="GO" id="GO:0006355">
    <property type="term" value="P:regulation of DNA-templated transcription"/>
    <property type="evidence" value="ECO:0007669"/>
    <property type="project" value="InterPro"/>
</dbReference>